<evidence type="ECO:0000313" key="2">
    <source>
        <dbReference type="Proteomes" id="UP000446658"/>
    </source>
</evidence>
<dbReference type="GO" id="GO:0016874">
    <property type="term" value="F:ligase activity"/>
    <property type="evidence" value="ECO:0007669"/>
    <property type="project" value="UniProtKB-KW"/>
</dbReference>
<protein>
    <submittedName>
        <fullName evidence="1">2'-5' RNA ligase family protein</fullName>
    </submittedName>
</protein>
<proteinExistence type="predicted"/>
<dbReference type="Proteomes" id="UP000446658">
    <property type="component" value="Unassembled WGS sequence"/>
</dbReference>
<dbReference type="Pfam" id="PF13563">
    <property type="entry name" value="2_5_RNA_ligase2"/>
    <property type="match status" value="1"/>
</dbReference>
<dbReference type="RefSeq" id="WP_230369182.1">
    <property type="nucleotide sequence ID" value="NZ_WLYX01000001.1"/>
</dbReference>
<dbReference type="Gene3D" id="3.90.1140.10">
    <property type="entry name" value="Cyclic phosphodiesterase"/>
    <property type="match status" value="1"/>
</dbReference>
<comment type="caution">
    <text evidence="1">The sequence shown here is derived from an EMBL/GenBank/DDBJ whole genome shotgun (WGS) entry which is preliminary data.</text>
</comment>
<dbReference type="AlphaFoldDB" id="A0A844GAL6"/>
<sequence length="225" mass="25271">MSSHPDTRQNFLASTHTLRNIRRDFCEWHLGRPRFAIWAIDVDVPAVRQHVAAAEQHLAGLLLDGYRRQPHITLGICGFLSHQPRREDDFVPATFGQHIEALQRARLPPFEIEIGQLCSFSSAPFFHISDPNGHITTLHNCPAPHSAQNPPYIPHVTVGLYAERWPSLAVSKKLDSFTCPEVSRCVVQRVSLMSYQSADIGGPLTTLADYHLGQASLDWHEAPLF</sequence>
<name>A0A844GAL6_9NEIS</name>
<accession>A0A844GAL6</accession>
<keyword evidence="2" id="KW-1185">Reference proteome</keyword>
<dbReference type="SUPFAM" id="SSF55144">
    <property type="entry name" value="LigT-like"/>
    <property type="match status" value="1"/>
</dbReference>
<dbReference type="EMBL" id="WLYX01000001">
    <property type="protein sequence ID" value="MTD32679.1"/>
    <property type="molecule type" value="Genomic_DNA"/>
</dbReference>
<dbReference type="InterPro" id="IPR009097">
    <property type="entry name" value="Cyclic_Pdiesterase"/>
</dbReference>
<reference evidence="1 2" key="1">
    <citation type="submission" date="2019-11" db="EMBL/GenBank/DDBJ databases">
        <title>Draft genome sequence of Paludibacterium sp. dN18-1.</title>
        <authorList>
            <person name="Im W.-T."/>
        </authorList>
    </citation>
    <scope>NUCLEOTIDE SEQUENCE [LARGE SCALE GENOMIC DNA]</scope>
    <source>
        <strain evidence="2">dN 18-1</strain>
    </source>
</reference>
<organism evidence="1 2">
    <name type="scientific">Paludibacterium denitrificans</name>
    <dbReference type="NCBI Taxonomy" id="2675226"/>
    <lineage>
        <taxon>Bacteria</taxon>
        <taxon>Pseudomonadati</taxon>
        <taxon>Pseudomonadota</taxon>
        <taxon>Betaproteobacteria</taxon>
        <taxon>Neisseriales</taxon>
        <taxon>Chromobacteriaceae</taxon>
        <taxon>Paludibacterium</taxon>
    </lineage>
</organism>
<evidence type="ECO:0000313" key="1">
    <source>
        <dbReference type="EMBL" id="MTD32679.1"/>
    </source>
</evidence>
<gene>
    <name evidence="1" type="ORF">GKE73_03295</name>
</gene>
<keyword evidence="1" id="KW-0436">Ligase</keyword>